<feature type="non-terminal residue" evidence="2">
    <location>
        <position position="1"/>
    </location>
</feature>
<dbReference type="AlphaFoldDB" id="A0A9W7VZ98"/>
<feature type="compositionally biased region" description="Basic and acidic residues" evidence="1">
    <location>
        <begin position="66"/>
        <end position="82"/>
    </location>
</feature>
<gene>
    <name evidence="2" type="ORF">Tdes44962_MAKER10348</name>
</gene>
<reference evidence="2 3" key="1">
    <citation type="journal article" date="2018" name="IMA Fungus">
        <title>IMA Genome-F 10: Nine draft genome sequences of Claviceps purpurea s.lat., including C. arundinis, C. humidiphila, and C. cf. spartinae, pseudomolecules for the pitch canker pathogen Fusarium circinatum, draft genome of Davidsoniella eucalypti, Grosmannia galeiformis, Quambalaria eucalypti, and Teratosphaeria destructans.</title>
        <authorList>
            <person name="Wingfield B.D."/>
            <person name="Liu M."/>
            <person name="Nguyen H.D."/>
            <person name="Lane F.A."/>
            <person name="Morgan S.W."/>
            <person name="De Vos L."/>
            <person name="Wilken P.M."/>
            <person name="Duong T.A."/>
            <person name="Aylward J."/>
            <person name="Coetzee M.P."/>
            <person name="Dadej K."/>
            <person name="De Beer Z.W."/>
            <person name="Findlay W."/>
            <person name="Havenga M."/>
            <person name="Kolarik M."/>
            <person name="Menzies J.G."/>
            <person name="Naidoo K."/>
            <person name="Pochopski O."/>
            <person name="Shoukouhi P."/>
            <person name="Santana Q.C."/>
            <person name="Seifert K.A."/>
            <person name="Soal N."/>
            <person name="Steenkamp E.T."/>
            <person name="Tatham C.T."/>
            <person name="van der Nest M.A."/>
            <person name="Wingfield M.J."/>
        </authorList>
    </citation>
    <scope>NUCLEOTIDE SEQUENCE [LARGE SCALE GENOMIC DNA]</scope>
    <source>
        <strain evidence="2">CMW44962</strain>
    </source>
</reference>
<sequence>PRRRTWVREPEVGEVVEDPRAADWRGGEDGRSADFEKRLGLREADVESGGLSRASSVGGGGEEAVADEREGTKGHVPAHVERAGGGGLMESVEVVGGVEFGRQHVTEREEER</sequence>
<dbReference type="EMBL" id="RIBY02002341">
    <property type="protein sequence ID" value="KAH9818955.1"/>
    <property type="molecule type" value="Genomic_DNA"/>
</dbReference>
<accession>A0A9W7VZ98</accession>
<reference evidence="2 3" key="2">
    <citation type="journal article" date="2021" name="Curr. Genet.">
        <title>Genetic response to nitrogen starvation in the aggressive Eucalyptus foliar pathogen Teratosphaeria destructans.</title>
        <authorList>
            <person name="Havenga M."/>
            <person name="Wingfield B.D."/>
            <person name="Wingfield M.J."/>
            <person name="Dreyer L.L."/>
            <person name="Roets F."/>
            <person name="Aylward J."/>
        </authorList>
    </citation>
    <scope>NUCLEOTIDE SEQUENCE [LARGE SCALE GENOMIC DNA]</scope>
    <source>
        <strain evidence="2">CMW44962</strain>
    </source>
</reference>
<dbReference type="Proteomes" id="UP001138500">
    <property type="component" value="Unassembled WGS sequence"/>
</dbReference>
<feature type="region of interest" description="Disordered" evidence="1">
    <location>
        <begin position="44"/>
        <end position="87"/>
    </location>
</feature>
<keyword evidence="3" id="KW-1185">Reference proteome</keyword>
<evidence type="ECO:0000313" key="3">
    <source>
        <dbReference type="Proteomes" id="UP001138500"/>
    </source>
</evidence>
<name>A0A9W7VZ98_9PEZI</name>
<evidence type="ECO:0000256" key="1">
    <source>
        <dbReference type="SAM" id="MobiDB-lite"/>
    </source>
</evidence>
<proteinExistence type="predicted"/>
<evidence type="ECO:0000313" key="2">
    <source>
        <dbReference type="EMBL" id="KAH9818955.1"/>
    </source>
</evidence>
<protein>
    <submittedName>
        <fullName evidence="2">Protein-tyrosine phosphatase</fullName>
    </submittedName>
</protein>
<organism evidence="2 3">
    <name type="scientific">Teratosphaeria destructans</name>
    <dbReference type="NCBI Taxonomy" id="418781"/>
    <lineage>
        <taxon>Eukaryota</taxon>
        <taxon>Fungi</taxon>
        <taxon>Dikarya</taxon>
        <taxon>Ascomycota</taxon>
        <taxon>Pezizomycotina</taxon>
        <taxon>Dothideomycetes</taxon>
        <taxon>Dothideomycetidae</taxon>
        <taxon>Mycosphaerellales</taxon>
        <taxon>Teratosphaeriaceae</taxon>
        <taxon>Teratosphaeria</taxon>
    </lineage>
</organism>
<comment type="caution">
    <text evidence="2">The sequence shown here is derived from an EMBL/GenBank/DDBJ whole genome shotgun (WGS) entry which is preliminary data.</text>
</comment>